<evidence type="ECO:0000256" key="7">
    <source>
        <dbReference type="ARBA" id="ARBA00023211"/>
    </source>
</evidence>
<evidence type="ECO:0000256" key="2">
    <source>
        <dbReference type="ARBA" id="ARBA00002713"/>
    </source>
</evidence>
<dbReference type="EMBL" id="CP014327">
    <property type="protein sequence ID" value="AML51845.1"/>
    <property type="molecule type" value="Genomic_DNA"/>
</dbReference>
<keyword evidence="8 9" id="KW-0456">Lyase</keyword>
<evidence type="ECO:0000313" key="11">
    <source>
        <dbReference type="Proteomes" id="UP000070371"/>
    </source>
</evidence>
<dbReference type="InterPro" id="IPR004628">
    <property type="entry name" value="Man_deHydtase"/>
</dbReference>
<dbReference type="AlphaFoldDB" id="A0A126V1M5"/>
<evidence type="ECO:0000256" key="4">
    <source>
        <dbReference type="ARBA" id="ARBA00007389"/>
    </source>
</evidence>
<dbReference type="OrthoDB" id="9780250at2"/>
<dbReference type="RefSeq" id="WP_039001120.1">
    <property type="nucleotide sequence ID" value="NZ_CP014327.1"/>
</dbReference>
<evidence type="ECO:0000256" key="8">
    <source>
        <dbReference type="ARBA" id="ARBA00023239"/>
    </source>
</evidence>
<evidence type="ECO:0000256" key="9">
    <source>
        <dbReference type="HAMAP-Rule" id="MF_00106"/>
    </source>
</evidence>
<dbReference type="HAMAP" id="MF_00106">
    <property type="entry name" value="UxuA"/>
    <property type="match status" value="1"/>
</dbReference>
<protein>
    <recommendedName>
        <fullName evidence="5 9">Mannonate dehydratase</fullName>
        <ecNumber evidence="5 9">4.2.1.8</ecNumber>
    </recommendedName>
    <alternativeName>
        <fullName evidence="9">D-mannonate hydro-lyase</fullName>
    </alternativeName>
</protein>
<evidence type="ECO:0000313" key="10">
    <source>
        <dbReference type="EMBL" id="AML51845.1"/>
    </source>
</evidence>
<evidence type="ECO:0000256" key="5">
    <source>
        <dbReference type="ARBA" id="ARBA00012927"/>
    </source>
</evidence>
<dbReference type="NCBIfam" id="TIGR00695">
    <property type="entry name" value="uxuA"/>
    <property type="match status" value="1"/>
</dbReference>
<comment type="similarity">
    <text evidence="4 9">Belongs to the mannonate dehydratase family.</text>
</comment>
<accession>A0A126V1M5</accession>
<dbReference type="KEGG" id="hat:RC74_11730"/>
<evidence type="ECO:0000256" key="1">
    <source>
        <dbReference type="ARBA" id="ARBA00001794"/>
    </source>
</evidence>
<dbReference type="PIRSF" id="PIRSF016049">
    <property type="entry name" value="Man_dehyd"/>
    <property type="match status" value="1"/>
</dbReference>
<sequence length="388" mass="42586">MQETWRWFGPQDNISLQEIRQTGATGIVTALHDEAPGIAWTQAAIAERQGMIQSADMEWSVCESIPVPDSIKRDGATAVAEIEAWKMSLARLGRSGVRTVCYNFMPVVDWTRTDLMFKLPSGGFALWYDHIDFVAYDVFILARKSACDDYAASDVAAAQVRFENLNEAAQLALEDNIIAGLPGGADGLSRPTISNLIASFNGMTKNDMRSNLLHFLSEVIPVAQEFGVKLAIHPDDPPLALFGLPRIVSSAADARFILRSYDVPENGLAFCTGSYGARQGNDLTAMAQEFAHRVNFAHLRMVNLEGNNCFHEAEHLHRLDEMVAVVRALRNAERQTGVTIPMRPDHGHLLATDATRASNPGYSYIGRLKGLAEIRGLIAGLDTTEDEV</sequence>
<dbReference type="GO" id="GO:0030145">
    <property type="term" value="F:manganese ion binding"/>
    <property type="evidence" value="ECO:0007669"/>
    <property type="project" value="TreeGrafter"/>
</dbReference>
<dbReference type="PANTHER" id="PTHR30387">
    <property type="entry name" value="MANNONATE DEHYDRATASE"/>
    <property type="match status" value="1"/>
</dbReference>
<comment type="function">
    <text evidence="2 9">Catalyzes the dehydration of D-mannonate.</text>
</comment>
<comment type="pathway">
    <text evidence="3 9">Carbohydrate metabolism; pentose and glucuronate interconversion.</text>
</comment>
<dbReference type="STRING" id="1579316.RC74_11730"/>
<dbReference type="GO" id="GO:0042840">
    <property type="term" value="P:D-glucuronate catabolic process"/>
    <property type="evidence" value="ECO:0007669"/>
    <property type="project" value="TreeGrafter"/>
</dbReference>
<comment type="catalytic activity">
    <reaction evidence="1 9">
        <text>D-mannonate = 2-dehydro-3-deoxy-D-gluconate + H2O</text>
        <dbReference type="Rhea" id="RHEA:20097"/>
        <dbReference type="ChEBI" id="CHEBI:15377"/>
        <dbReference type="ChEBI" id="CHEBI:17767"/>
        <dbReference type="ChEBI" id="CHEBI:57990"/>
        <dbReference type="EC" id="4.2.1.8"/>
    </reaction>
</comment>
<dbReference type="Gene3D" id="3.20.20.150">
    <property type="entry name" value="Divalent-metal-dependent TIM barrel enzymes"/>
    <property type="match status" value="1"/>
</dbReference>
<name>A0A126V1M5_9RHOB</name>
<organism evidence="10 11">
    <name type="scientific">Falsihalocynthiibacter arcticus</name>
    <dbReference type="NCBI Taxonomy" id="1579316"/>
    <lineage>
        <taxon>Bacteria</taxon>
        <taxon>Pseudomonadati</taxon>
        <taxon>Pseudomonadota</taxon>
        <taxon>Alphaproteobacteria</taxon>
        <taxon>Rhodobacterales</taxon>
        <taxon>Roseobacteraceae</taxon>
        <taxon>Falsihalocynthiibacter</taxon>
    </lineage>
</organism>
<reference evidence="10 11" key="1">
    <citation type="submission" date="2016-02" db="EMBL/GenBank/DDBJ databases">
        <title>Complete genome sequence of Halocynthiibacter arcticus PAMC 20958t from arctic marine sediment.</title>
        <authorList>
            <person name="Lee Y.M."/>
            <person name="Baek K."/>
            <person name="Lee H.K."/>
            <person name="Shin S.C."/>
        </authorList>
    </citation>
    <scope>NUCLEOTIDE SEQUENCE [LARGE SCALE GENOMIC DNA]</scope>
    <source>
        <strain evidence="10">PAMC 20958</strain>
    </source>
</reference>
<evidence type="ECO:0000256" key="3">
    <source>
        <dbReference type="ARBA" id="ARBA00004892"/>
    </source>
</evidence>
<keyword evidence="11" id="KW-1185">Reference proteome</keyword>
<dbReference type="GO" id="GO:0008927">
    <property type="term" value="F:mannonate dehydratase activity"/>
    <property type="evidence" value="ECO:0007669"/>
    <property type="project" value="UniProtKB-UniRule"/>
</dbReference>
<dbReference type="EC" id="4.2.1.8" evidence="5 9"/>
<dbReference type="GO" id="GO:0008198">
    <property type="term" value="F:ferrous iron binding"/>
    <property type="evidence" value="ECO:0007669"/>
    <property type="project" value="TreeGrafter"/>
</dbReference>
<dbReference type="Pfam" id="PF03786">
    <property type="entry name" value="UxuA"/>
    <property type="match status" value="1"/>
</dbReference>
<proteinExistence type="inferred from homology"/>
<comment type="cofactor">
    <cofactor evidence="9">
        <name>Fe(2+)</name>
        <dbReference type="ChEBI" id="CHEBI:29033"/>
    </cofactor>
    <cofactor evidence="9">
        <name>Mn(2+)</name>
        <dbReference type="ChEBI" id="CHEBI:29035"/>
    </cofactor>
</comment>
<dbReference type="UniPathway" id="UPA00246"/>
<gene>
    <name evidence="9" type="primary">uxuA</name>
    <name evidence="10" type="ORF">RC74_11730</name>
</gene>
<dbReference type="PANTHER" id="PTHR30387:SF2">
    <property type="entry name" value="MANNONATE DEHYDRATASE"/>
    <property type="match status" value="1"/>
</dbReference>
<dbReference type="InterPro" id="IPR036237">
    <property type="entry name" value="Xyl_isomerase-like_sf"/>
</dbReference>
<keyword evidence="6 9" id="KW-0408">Iron</keyword>
<keyword evidence="7 9" id="KW-0464">Manganese</keyword>
<dbReference type="SUPFAM" id="SSF51658">
    <property type="entry name" value="Xylose isomerase-like"/>
    <property type="match status" value="1"/>
</dbReference>
<dbReference type="Proteomes" id="UP000070371">
    <property type="component" value="Chromosome"/>
</dbReference>
<evidence type="ECO:0000256" key="6">
    <source>
        <dbReference type="ARBA" id="ARBA00023004"/>
    </source>
</evidence>
<dbReference type="NCBIfam" id="NF003027">
    <property type="entry name" value="PRK03906.1"/>
    <property type="match status" value="1"/>
</dbReference>